<dbReference type="STRING" id="381764.Fnod_1280"/>
<dbReference type="HOGENOM" id="CLU_074757_1_0_0"/>
<gene>
    <name evidence="1" type="ordered locus">Fnod_1280</name>
</gene>
<protein>
    <submittedName>
        <fullName evidence="1">Uncharacterized protein</fullName>
    </submittedName>
</protein>
<dbReference type="EMBL" id="CP000771">
    <property type="protein sequence ID" value="ABS61127.1"/>
    <property type="molecule type" value="Genomic_DNA"/>
</dbReference>
<keyword evidence="2" id="KW-1185">Reference proteome</keyword>
<dbReference type="InterPro" id="IPR003374">
    <property type="entry name" value="ApbE-like_sf"/>
</dbReference>
<reference evidence="1 2" key="2">
    <citation type="journal article" date="2009" name="Proc. Natl. Acad. Sci. U.S.A.">
        <title>On the chimeric nature, thermophilic origin, and phylogenetic placement of the Thermotogales.</title>
        <authorList>
            <person name="Zhaxybayeva O."/>
            <person name="Swithers K.S."/>
            <person name="Lapierre P."/>
            <person name="Fournier G.P."/>
            <person name="Bickhart D.M."/>
            <person name="DeBoy R.T."/>
            <person name="Nelson K.E."/>
            <person name="Nesbo C.L."/>
            <person name="Doolittle W.F."/>
            <person name="Gogarten J.P."/>
            <person name="Noll K.M."/>
        </authorList>
    </citation>
    <scope>NUCLEOTIDE SEQUENCE [LARGE SCALE GENOMIC DNA]</scope>
    <source>
        <strain evidence="2">ATCC 35602 / DSM 5306 / Rt17-B1</strain>
    </source>
</reference>
<name>A7HMJ4_FERNB</name>
<reference evidence="1 2" key="1">
    <citation type="submission" date="2007-07" db="EMBL/GenBank/DDBJ databases">
        <title>Complete sequence of Fervidobacterium nodosum Rt17-B1.</title>
        <authorList>
            <consortium name="US DOE Joint Genome Institute"/>
            <person name="Copeland A."/>
            <person name="Lucas S."/>
            <person name="Lapidus A."/>
            <person name="Barry K."/>
            <person name="Glavina del Rio T."/>
            <person name="Dalin E."/>
            <person name="Tice H."/>
            <person name="Pitluck S."/>
            <person name="Saunders E."/>
            <person name="Brettin T."/>
            <person name="Bruce D."/>
            <person name="Detter J.C."/>
            <person name="Han C."/>
            <person name="Schmutz J."/>
            <person name="Larimer F."/>
            <person name="Land M."/>
            <person name="Hauser L."/>
            <person name="Kyrpides N."/>
            <person name="Mikhailova N."/>
            <person name="Nelson K."/>
            <person name="Gogarten J.P."/>
            <person name="Noll K."/>
            <person name="Richardson P."/>
        </authorList>
    </citation>
    <scope>NUCLEOTIDE SEQUENCE [LARGE SCALE GENOMIC DNA]</scope>
    <source>
        <strain evidence="2">ATCC 35602 / DSM 5306 / Rt17-B1</strain>
    </source>
</reference>
<accession>A7HMJ4</accession>
<dbReference type="SUPFAM" id="SSF143631">
    <property type="entry name" value="ApbE-like"/>
    <property type="match status" value="1"/>
</dbReference>
<dbReference type="AlphaFoldDB" id="A7HMJ4"/>
<organism evidence="1 2">
    <name type="scientific">Fervidobacterium nodosum (strain ATCC 35602 / DSM 5306 / Rt17-B1)</name>
    <dbReference type="NCBI Taxonomy" id="381764"/>
    <lineage>
        <taxon>Bacteria</taxon>
        <taxon>Thermotogati</taxon>
        <taxon>Thermotogota</taxon>
        <taxon>Thermotogae</taxon>
        <taxon>Thermotogales</taxon>
        <taxon>Fervidobacteriaceae</taxon>
        <taxon>Fervidobacterium</taxon>
    </lineage>
</organism>
<dbReference type="RefSeq" id="WP_011994436.1">
    <property type="nucleotide sequence ID" value="NC_009718.1"/>
</dbReference>
<evidence type="ECO:0000313" key="1">
    <source>
        <dbReference type="EMBL" id="ABS61127.1"/>
    </source>
</evidence>
<dbReference type="KEGG" id="fno:Fnod_1280"/>
<dbReference type="Gene3D" id="3.10.520.10">
    <property type="entry name" value="ApbE-like domains"/>
    <property type="match status" value="1"/>
</dbReference>
<proteinExistence type="predicted"/>
<dbReference type="Proteomes" id="UP000002415">
    <property type="component" value="Chromosome"/>
</dbReference>
<dbReference type="OrthoDB" id="9787842at2"/>
<evidence type="ECO:0000313" key="2">
    <source>
        <dbReference type="Proteomes" id="UP000002415"/>
    </source>
</evidence>
<dbReference type="eggNOG" id="COG2122">
    <property type="taxonomic scope" value="Bacteria"/>
</dbReference>
<sequence length="249" mass="27709">MKSSKIPIVKRFYRESYSKDITGFFVKYKYTDIWVGVDNFDLEMLDFTYETVKRLYNELEDYIRKNKEFKTSLVPIGYDGNAPEIAKKMIEASNTAGVGPMACVAGAFSQLVGKNLIEKYKSKKVIVENGGDIYINSFDETRIGIFSNFDSEFNRLSIVLSSGEFGVCSSSGKIGHSLNFGNADIVTVIAKNSLIADGFATKLSNMVKISGDITDVLEYTKSFLEDVIYGVVIIINGKMGVIGNVRFEI</sequence>